<dbReference type="Gene3D" id="3.40.50.2000">
    <property type="entry name" value="Glycogen Phosphorylase B"/>
    <property type="match status" value="2"/>
</dbReference>
<accession>A0A0G1JK86</accession>
<dbReference type="InterPro" id="IPR001296">
    <property type="entry name" value="Glyco_trans_1"/>
</dbReference>
<dbReference type="GO" id="GO:0016757">
    <property type="term" value="F:glycosyltransferase activity"/>
    <property type="evidence" value="ECO:0007669"/>
    <property type="project" value="InterPro"/>
</dbReference>
<dbReference type="EMBL" id="LCJB01000008">
    <property type="protein sequence ID" value="KKT71793.1"/>
    <property type="molecule type" value="Genomic_DNA"/>
</dbReference>
<dbReference type="PANTHER" id="PTHR12526">
    <property type="entry name" value="GLYCOSYLTRANSFERASE"/>
    <property type="match status" value="1"/>
</dbReference>
<dbReference type="Pfam" id="PF13439">
    <property type="entry name" value="Glyco_transf_4"/>
    <property type="match status" value="1"/>
</dbReference>
<feature type="domain" description="Glycosyltransferase subfamily 4-like N-terminal" evidence="2">
    <location>
        <begin position="10"/>
        <end position="161"/>
    </location>
</feature>
<dbReference type="Pfam" id="PF00534">
    <property type="entry name" value="Glycos_transf_1"/>
    <property type="match status" value="1"/>
</dbReference>
<organism evidence="3 4">
    <name type="scientific">Candidatus Uhrbacteria bacterium GW2011_GWF2_44_350</name>
    <dbReference type="NCBI Taxonomy" id="1619000"/>
    <lineage>
        <taxon>Bacteria</taxon>
        <taxon>Candidatus Uhriibacteriota</taxon>
    </lineage>
</organism>
<protein>
    <submittedName>
        <fullName evidence="3">Glycosyl transferase group 1</fullName>
    </submittedName>
</protein>
<proteinExistence type="predicted"/>
<evidence type="ECO:0000313" key="3">
    <source>
        <dbReference type="EMBL" id="KKT71793.1"/>
    </source>
</evidence>
<name>A0A0G1JK86_9BACT</name>
<reference evidence="3 4" key="1">
    <citation type="journal article" date="2015" name="Nature">
        <title>rRNA introns, odd ribosomes, and small enigmatic genomes across a large radiation of phyla.</title>
        <authorList>
            <person name="Brown C.T."/>
            <person name="Hug L.A."/>
            <person name="Thomas B.C."/>
            <person name="Sharon I."/>
            <person name="Castelle C.J."/>
            <person name="Singh A."/>
            <person name="Wilkins M.J."/>
            <person name="Williams K.H."/>
            <person name="Banfield J.F."/>
        </authorList>
    </citation>
    <scope>NUCLEOTIDE SEQUENCE [LARGE SCALE GENOMIC DNA]</scope>
</reference>
<sequence>MTPDFPPRTGGVARYLAALALYFKNDLRVITTPEKDCEVFDAEAPYPIERRDLFFKNFWPRWFKTVWLLIKEGKSFELLIVSHVLPFGTAAWLSKFVTKKSYMVIVHGMDVSLACRSKQKRWLTEKVLRGAKVVITNTKALAAEVERDFGVKRTVVCYPGIKNLGHLAPDQEESGRSKRDFVLLTVSRLVSRKGHLRVLKAISELQEQIPNLRYRIIGEGPELAEIIRVANELGIYDLLRLNGRVTDTEIAEAYDEADIFVMPTVVDEVDREGFGIVYLEAAVHGLPSIATDHPGVDEAVINNQTGLLVPDGDIEALKEAILRLRSNPKERRSLGSAARSRATEDFVWEKSFEKLKSFL</sequence>
<keyword evidence="3" id="KW-0808">Transferase</keyword>
<dbReference type="CDD" id="cd03801">
    <property type="entry name" value="GT4_PimA-like"/>
    <property type="match status" value="1"/>
</dbReference>
<evidence type="ECO:0000313" key="4">
    <source>
        <dbReference type="Proteomes" id="UP000034154"/>
    </source>
</evidence>
<comment type="caution">
    <text evidence="3">The sequence shown here is derived from an EMBL/GenBank/DDBJ whole genome shotgun (WGS) entry which is preliminary data.</text>
</comment>
<dbReference type="Proteomes" id="UP000034154">
    <property type="component" value="Unassembled WGS sequence"/>
</dbReference>
<evidence type="ECO:0000259" key="2">
    <source>
        <dbReference type="Pfam" id="PF13439"/>
    </source>
</evidence>
<gene>
    <name evidence="3" type="ORF">UW63_C0008G0019</name>
</gene>
<feature type="domain" description="Glycosyl transferase family 1" evidence="1">
    <location>
        <begin position="171"/>
        <end position="340"/>
    </location>
</feature>
<dbReference type="AlphaFoldDB" id="A0A0G1JK86"/>
<dbReference type="PANTHER" id="PTHR12526:SF630">
    <property type="entry name" value="GLYCOSYLTRANSFERASE"/>
    <property type="match status" value="1"/>
</dbReference>
<evidence type="ECO:0000259" key="1">
    <source>
        <dbReference type="Pfam" id="PF00534"/>
    </source>
</evidence>
<dbReference type="SUPFAM" id="SSF53756">
    <property type="entry name" value="UDP-Glycosyltransferase/glycogen phosphorylase"/>
    <property type="match status" value="1"/>
</dbReference>
<dbReference type="InterPro" id="IPR028098">
    <property type="entry name" value="Glyco_trans_4-like_N"/>
</dbReference>